<gene>
    <name evidence="2" type="ORF">CCASEI_00235</name>
</gene>
<name>A0ABM5PLC3_9CORY</name>
<accession>A0ABM5PLC3</accession>
<protein>
    <recommendedName>
        <fullName evidence="4">Secreted protein</fullName>
    </recommendedName>
</protein>
<keyword evidence="1" id="KW-0732">Signal</keyword>
<proteinExistence type="predicted"/>
<evidence type="ECO:0000256" key="1">
    <source>
        <dbReference type="SAM" id="SignalP"/>
    </source>
</evidence>
<reference evidence="3" key="1">
    <citation type="submission" date="2013-02" db="EMBL/GenBank/DDBJ databases">
        <title>The complete genome sequence of Corynebacterium casei LMG S-19264 (=DSM 44701).</title>
        <authorList>
            <person name="Ruckert C."/>
            <person name="Albersmeier A."/>
            <person name="Kalinowski J."/>
        </authorList>
    </citation>
    <scope>NUCLEOTIDE SEQUENCE [LARGE SCALE GENOMIC DNA]</scope>
    <source>
        <strain evidence="3">LMG S-19264</strain>
    </source>
</reference>
<dbReference type="Proteomes" id="UP000019226">
    <property type="component" value="Chromosome"/>
</dbReference>
<dbReference type="Gene3D" id="2.60.40.20">
    <property type="entry name" value="Alpha-amylase inhibitor"/>
    <property type="match status" value="1"/>
</dbReference>
<keyword evidence="3" id="KW-1185">Reference proteome</keyword>
<evidence type="ECO:0008006" key="4">
    <source>
        <dbReference type="Google" id="ProtNLM"/>
    </source>
</evidence>
<dbReference type="EMBL" id="CP004350">
    <property type="protein sequence ID" value="AHI18632.1"/>
    <property type="molecule type" value="Genomic_DNA"/>
</dbReference>
<sequence>MTAQEEGPKMKKKLAAVAALTSLVGGLAASPSYASTVEPSGFETGAVVQLVDLDNPSESTPEAFATAPSCVVAYKELGAVQVENNCGMDLRVKVIIAFGPDSACKNVVAGTRTNIHFAGALKIDRVELC</sequence>
<feature type="chain" id="PRO_5046137813" description="Secreted protein" evidence="1">
    <location>
        <begin position="35"/>
        <end position="129"/>
    </location>
</feature>
<dbReference type="SUPFAM" id="SSF49498">
    <property type="entry name" value="alpha-Amylase inhibitor tendamistat"/>
    <property type="match status" value="1"/>
</dbReference>
<organism evidence="2 3">
    <name type="scientific">Corynebacterium casei LMG S-19264</name>
    <dbReference type="NCBI Taxonomy" id="1285583"/>
    <lineage>
        <taxon>Bacteria</taxon>
        <taxon>Bacillati</taxon>
        <taxon>Actinomycetota</taxon>
        <taxon>Actinomycetes</taxon>
        <taxon>Mycobacteriales</taxon>
        <taxon>Corynebacteriaceae</taxon>
        <taxon>Corynebacterium</taxon>
    </lineage>
</organism>
<dbReference type="InterPro" id="IPR036379">
    <property type="entry name" value="A-amylase_inhib_sf"/>
</dbReference>
<feature type="signal peptide" evidence="1">
    <location>
        <begin position="1"/>
        <end position="34"/>
    </location>
</feature>
<evidence type="ECO:0000313" key="3">
    <source>
        <dbReference type="Proteomes" id="UP000019226"/>
    </source>
</evidence>
<evidence type="ECO:0000313" key="2">
    <source>
        <dbReference type="EMBL" id="AHI18632.1"/>
    </source>
</evidence>